<organism evidence="1 2">
    <name type="scientific">Huiozyma naganishii (strain ATCC MYA-139 / BCRC 22969 / CBS 8797 / KCTC 17520 / NBRC 10181 / NCYC 3082 / Yp74L-3)</name>
    <name type="common">Yeast</name>
    <name type="synonym">Kazachstania naganishii</name>
    <dbReference type="NCBI Taxonomy" id="1071383"/>
    <lineage>
        <taxon>Eukaryota</taxon>
        <taxon>Fungi</taxon>
        <taxon>Dikarya</taxon>
        <taxon>Ascomycota</taxon>
        <taxon>Saccharomycotina</taxon>
        <taxon>Saccharomycetes</taxon>
        <taxon>Saccharomycetales</taxon>
        <taxon>Saccharomycetaceae</taxon>
        <taxon>Huiozyma</taxon>
    </lineage>
</organism>
<dbReference type="RefSeq" id="XP_022467278.1">
    <property type="nucleotide sequence ID" value="XM_022611043.1"/>
</dbReference>
<dbReference type="AlphaFoldDB" id="J7SAT9"/>
<dbReference type="HOGENOM" id="CLU_038968_0_0_1"/>
<keyword evidence="2" id="KW-1185">Reference proteome</keyword>
<evidence type="ECO:0000313" key="2">
    <source>
        <dbReference type="Proteomes" id="UP000006310"/>
    </source>
</evidence>
<dbReference type="eggNOG" id="ENOG502QVKH">
    <property type="taxonomic scope" value="Eukaryota"/>
</dbReference>
<evidence type="ECO:0000313" key="1">
    <source>
        <dbReference type="EMBL" id="CCK73034.1"/>
    </source>
</evidence>
<accession>J7SAT9</accession>
<dbReference type="Proteomes" id="UP000006310">
    <property type="component" value="Chromosome 13"/>
</dbReference>
<reference evidence="2" key="2">
    <citation type="submission" date="2012-08" db="EMBL/GenBank/DDBJ databases">
        <title>Genome sequence of Kazachstania naganishii.</title>
        <authorList>
            <person name="Gordon J.L."/>
            <person name="Armisen D."/>
            <person name="Proux-Wera E."/>
            <person name="OhEigeartaigh S.S."/>
            <person name="Byrne K.P."/>
            <person name="Wolfe K.H."/>
        </authorList>
    </citation>
    <scope>NUCLEOTIDE SEQUENCE [LARGE SCALE GENOMIC DNA]</scope>
    <source>
        <strain evidence="2">ATCC MYA-139 / BCRC 22969 / CBS 8797 / CCRC 22969 / KCTC 17520 / NBRC 10181 / NCYC 3082</strain>
    </source>
</reference>
<proteinExistence type="predicted"/>
<dbReference type="KEGG" id="kng:KNAG_0M01810"/>
<dbReference type="OMA" id="NDYIQNV"/>
<gene>
    <name evidence="1" type="primary">KNAG0M01810</name>
    <name evidence="1" type="ordered locus">KNAG_0M01810</name>
</gene>
<sequence length="519" mass="58992">MLTFKRSFSKCLKLSEQLKPSLHKAYQELFQQKCFDPIRDQLPEDLKDLDPYEVSSKIGESLSQRPKTSFKQQGFIHNAMIEQLAGHDYSIATIHSKKLQEINEPLTSKALLEVIKNNPGRVNSSWELFVTYSKIFGTLSQDILLEVLNKVVYFDSAEINDGKKALDIYDITHAIYLLDHISDRNLIKRGLIDKLTKDTIDLDASYILPALLNFDPSFDLFLEKLDKLTPYQLYLIYPYVPKDLLKTNKELLYAMLSNIGENKIIDFTDEETAAFHSIVEQFESVKLKLSDNSWNPESTLNMKPVSTESEFDDLLDFISKEDLHKSDIGLAKKVLRSIGMFRNDTKLFMELYRILLSSHCGKEEDIFFEVFLAMAYQSFKTADKASWEFAEAFVPETASDATRAKILTVQILALSKFDIDESLKIYNANIQQLSKEKNNKTETSPSDNLTEALILGYLANKDLDFARVILEGATGSKTLSGLTAVKSIKQALSDYGEAAENGEIDTLMNEKILRYLAGM</sequence>
<dbReference type="GeneID" id="34528814"/>
<name>J7SAT9_HUIN7</name>
<protein>
    <submittedName>
        <fullName evidence="1">Uncharacterized protein</fullName>
    </submittedName>
</protein>
<dbReference type="EMBL" id="HE978326">
    <property type="protein sequence ID" value="CCK73034.1"/>
    <property type="molecule type" value="Genomic_DNA"/>
</dbReference>
<reference evidence="1 2" key="1">
    <citation type="journal article" date="2011" name="Proc. Natl. Acad. Sci. U.S.A.">
        <title>Evolutionary erosion of yeast sex chromosomes by mating-type switching accidents.</title>
        <authorList>
            <person name="Gordon J.L."/>
            <person name="Armisen D."/>
            <person name="Proux-Wera E."/>
            <person name="Oheigeartaigh S.S."/>
            <person name="Byrne K.P."/>
            <person name="Wolfe K.H."/>
        </authorList>
    </citation>
    <scope>NUCLEOTIDE SEQUENCE [LARGE SCALE GENOMIC DNA]</scope>
    <source>
        <strain evidence="2">ATCC MYA-139 / BCRC 22969 / CBS 8797 / CCRC 22969 / KCTC 17520 / NBRC 10181 / NCYC 3082</strain>
    </source>
</reference>
<dbReference type="OrthoDB" id="4046837at2759"/>